<name>A0AAD3CLV5_9STRA</name>
<feature type="compositionally biased region" description="Basic and acidic residues" evidence="5">
    <location>
        <begin position="685"/>
        <end position="706"/>
    </location>
</feature>
<gene>
    <name evidence="7" type="ORF">CTEN210_03604</name>
</gene>
<evidence type="ECO:0000313" key="7">
    <source>
        <dbReference type="EMBL" id="GFH47129.1"/>
    </source>
</evidence>
<feature type="compositionally biased region" description="Basic and acidic residues" evidence="5">
    <location>
        <begin position="750"/>
        <end position="771"/>
    </location>
</feature>
<reference evidence="7 8" key="1">
    <citation type="journal article" date="2021" name="Sci. Rep.">
        <title>The genome of the diatom Chaetoceros tenuissimus carries an ancient integrated fragment of an extant virus.</title>
        <authorList>
            <person name="Hongo Y."/>
            <person name="Kimura K."/>
            <person name="Takaki Y."/>
            <person name="Yoshida Y."/>
            <person name="Baba S."/>
            <person name="Kobayashi G."/>
            <person name="Nagasaki K."/>
            <person name="Hano T."/>
            <person name="Tomaru Y."/>
        </authorList>
    </citation>
    <scope>NUCLEOTIDE SEQUENCE [LARGE SCALE GENOMIC DNA]</scope>
    <source>
        <strain evidence="7 8">NIES-3715</strain>
    </source>
</reference>
<evidence type="ECO:0000259" key="6">
    <source>
        <dbReference type="PROSITE" id="PS50865"/>
    </source>
</evidence>
<protein>
    <recommendedName>
        <fullName evidence="6">MYND-type domain-containing protein</fullName>
    </recommendedName>
</protein>
<feature type="compositionally biased region" description="Basic and acidic residues" evidence="5">
    <location>
        <begin position="364"/>
        <end position="373"/>
    </location>
</feature>
<feature type="compositionally biased region" description="Polar residues" evidence="5">
    <location>
        <begin position="627"/>
        <end position="643"/>
    </location>
</feature>
<feature type="compositionally biased region" description="Low complexity" evidence="5">
    <location>
        <begin position="374"/>
        <end position="390"/>
    </location>
</feature>
<feature type="compositionally biased region" description="Polar residues" evidence="5">
    <location>
        <begin position="855"/>
        <end position="864"/>
    </location>
</feature>
<evidence type="ECO:0000256" key="4">
    <source>
        <dbReference type="PROSITE-ProRule" id="PRU00134"/>
    </source>
</evidence>
<evidence type="ECO:0000256" key="5">
    <source>
        <dbReference type="SAM" id="MobiDB-lite"/>
    </source>
</evidence>
<keyword evidence="3" id="KW-0862">Zinc</keyword>
<comment type="caution">
    <text evidence="7">The sequence shown here is derived from an EMBL/GenBank/DDBJ whole genome shotgun (WGS) entry which is preliminary data.</text>
</comment>
<evidence type="ECO:0000256" key="1">
    <source>
        <dbReference type="ARBA" id="ARBA00022723"/>
    </source>
</evidence>
<feature type="compositionally biased region" description="Basic and acidic residues" evidence="5">
    <location>
        <begin position="800"/>
        <end position="818"/>
    </location>
</feature>
<feature type="region of interest" description="Disordered" evidence="5">
    <location>
        <begin position="501"/>
        <end position="520"/>
    </location>
</feature>
<feature type="compositionally biased region" description="Basic and acidic residues" evidence="5">
    <location>
        <begin position="832"/>
        <end position="854"/>
    </location>
</feature>
<dbReference type="Pfam" id="PF21743">
    <property type="entry name" value="PTM_DIR17_Tudor"/>
    <property type="match status" value="1"/>
</dbReference>
<dbReference type="InterPro" id="IPR047365">
    <property type="entry name" value="Tudor_AtPTM-like"/>
</dbReference>
<sequence length="1022" mass="117632">MEIDSSDDEADLARWEKTLDQHRHEADATASDVKTERDAKDKKDQDLLYEGMELDMNVKPSKRKRKRQNSSFQNEGVASASAKAIFESKFPKGMKVAKIKWIPFEGKISYSPKTKSEWHHVIYDDGDEEDMAQFDVEFCVNAYYKKYPKESRPFQSHPVFFPVNTKLIRQFPEFKAGKVVSYGSNGKIHVHFDDDEKLAVTEEEMNKLLLNHKAMMKKMQDEQGDMNEKIHASYPTGEESTSISKDMDDEKSSESFAVHDKMIEKKQDGCTRADEKLGDSLRKELPTRKDKEDSKYVEKLQDDSDAVDEKVEDLVEKSDISLAKEGMQNEDRSIDKESLTHSQPKVVSIHDAPHIHNSLASSMNERRKERSSEESNAASLSQKQQFQQKQMNGATIPVVHTTSTSRRGRHQPRFDNANVRKVTLQCSYPSCPILESINEDMITKRLMKCGGCDIASYCSKTCQFRHWPIHQKTCLLKQHEAKQNNASTQRLRQTQTKIQIPTQQHHSLQRSYPQYHQQYQRPYQQPIQPYHTWNMQQQQYFVSNTPHDTYYKQQQQQQQWRQSIPLNANGGIQLSDNHTQSVQRTSRTHLNKGVNSSKTTFSQTNSSKTAIHHDKAAPNRVPPNHRGASNQTPLKRQTNNKGESSQKKSVDDTKDGKIYGELDTNGKKMNDPLVVEEASATLFKDTNDKESPSIFDQDKKDKKMSDEQEDMGDEEKGNFTVEALSSVENESSVALSKDTYNKESPSIFDQDAKDDKMSDERGSGDEERENSTMEALYIEDESTISKEMNDKMKLANGNQEQDKEVVEEQDNKTEKTEEAEGPEYDGNDEEETCKKDEKMPDEQHRGDKEKDSSTKDVLSSGEKSTTSKDTEGKFSSTIKIGTKIAKEFMTAYRGEVTSVPSIDNEYYHVNYDDGDEEDLEFNEVEMYVKEYLKHHPRSPQRNKLKRKRGEKFPTGTRIIKEFSETFVGEITKVCRNRPRFYIQYEDNTGDVITSRKEIEQLILNYENLEEDENNNYSKDASI</sequence>
<keyword evidence="8" id="KW-1185">Reference proteome</keyword>
<dbReference type="Gene3D" id="6.10.140.2220">
    <property type="match status" value="1"/>
</dbReference>
<dbReference type="SUPFAM" id="SSF144232">
    <property type="entry name" value="HIT/MYND zinc finger-like"/>
    <property type="match status" value="1"/>
</dbReference>
<feature type="compositionally biased region" description="Polar residues" evidence="5">
    <location>
        <begin position="568"/>
        <end position="585"/>
    </location>
</feature>
<dbReference type="InterPro" id="IPR002893">
    <property type="entry name" value="Znf_MYND"/>
</dbReference>
<feature type="compositionally biased region" description="Polar residues" evidence="5">
    <location>
        <begin position="593"/>
        <end position="609"/>
    </location>
</feature>
<accession>A0AAD3CLV5</accession>
<keyword evidence="2 4" id="KW-0863">Zinc-finger</keyword>
<feature type="region of interest" description="Disordered" evidence="5">
    <location>
        <begin position="267"/>
        <end position="309"/>
    </location>
</feature>
<feature type="region of interest" description="Disordered" evidence="5">
    <location>
        <begin position="361"/>
        <end position="394"/>
    </location>
</feature>
<evidence type="ECO:0000256" key="3">
    <source>
        <dbReference type="ARBA" id="ARBA00022833"/>
    </source>
</evidence>
<keyword evidence="1" id="KW-0479">Metal-binding</keyword>
<feature type="compositionally biased region" description="Acidic residues" evidence="5">
    <location>
        <begin position="819"/>
        <end position="831"/>
    </location>
</feature>
<dbReference type="Pfam" id="PF01753">
    <property type="entry name" value="zf-MYND"/>
    <property type="match status" value="1"/>
</dbReference>
<dbReference type="GO" id="GO:0008270">
    <property type="term" value="F:zinc ion binding"/>
    <property type="evidence" value="ECO:0007669"/>
    <property type="project" value="UniProtKB-KW"/>
</dbReference>
<dbReference type="EMBL" id="BLLK01000022">
    <property type="protein sequence ID" value="GFH47129.1"/>
    <property type="molecule type" value="Genomic_DNA"/>
</dbReference>
<feature type="compositionally biased region" description="Basic and acidic residues" evidence="5">
    <location>
        <begin position="11"/>
        <end position="46"/>
    </location>
</feature>
<organism evidence="7 8">
    <name type="scientific">Chaetoceros tenuissimus</name>
    <dbReference type="NCBI Taxonomy" id="426638"/>
    <lineage>
        <taxon>Eukaryota</taxon>
        <taxon>Sar</taxon>
        <taxon>Stramenopiles</taxon>
        <taxon>Ochrophyta</taxon>
        <taxon>Bacillariophyta</taxon>
        <taxon>Coscinodiscophyceae</taxon>
        <taxon>Chaetocerotophycidae</taxon>
        <taxon>Chaetocerotales</taxon>
        <taxon>Chaetocerotaceae</taxon>
        <taxon>Chaetoceros</taxon>
    </lineage>
</organism>
<feature type="compositionally biased region" description="Basic and acidic residues" evidence="5">
    <location>
        <begin position="644"/>
        <end position="670"/>
    </location>
</feature>
<evidence type="ECO:0000256" key="2">
    <source>
        <dbReference type="ARBA" id="ARBA00022771"/>
    </source>
</evidence>
<feature type="compositionally biased region" description="Acidic residues" evidence="5">
    <location>
        <begin position="1"/>
        <end position="10"/>
    </location>
</feature>
<dbReference type="AlphaFoldDB" id="A0AAD3CLV5"/>
<dbReference type="PROSITE" id="PS01360">
    <property type="entry name" value="ZF_MYND_1"/>
    <property type="match status" value="1"/>
</dbReference>
<feature type="compositionally biased region" description="Basic and acidic residues" evidence="5">
    <location>
        <begin position="783"/>
        <end position="793"/>
    </location>
</feature>
<feature type="region of interest" description="Disordered" evidence="5">
    <location>
        <begin position="232"/>
        <end position="254"/>
    </location>
</feature>
<dbReference type="Proteomes" id="UP001054902">
    <property type="component" value="Unassembled WGS sequence"/>
</dbReference>
<evidence type="ECO:0000313" key="8">
    <source>
        <dbReference type="Proteomes" id="UP001054902"/>
    </source>
</evidence>
<feature type="compositionally biased region" description="Basic and acidic residues" evidence="5">
    <location>
        <begin position="245"/>
        <end position="254"/>
    </location>
</feature>
<feature type="domain" description="MYND-type" evidence="6">
    <location>
        <begin position="423"/>
        <end position="474"/>
    </location>
</feature>
<feature type="region of interest" description="Disordered" evidence="5">
    <location>
        <begin position="568"/>
        <end position="873"/>
    </location>
</feature>
<feature type="region of interest" description="Disordered" evidence="5">
    <location>
        <begin position="1"/>
        <end position="75"/>
    </location>
</feature>
<dbReference type="PROSITE" id="PS50865">
    <property type="entry name" value="ZF_MYND_2"/>
    <property type="match status" value="1"/>
</dbReference>
<proteinExistence type="predicted"/>